<feature type="region of interest" description="Disordered" evidence="1">
    <location>
        <begin position="119"/>
        <end position="191"/>
    </location>
</feature>
<feature type="compositionally biased region" description="Basic residues" evidence="1">
    <location>
        <begin position="165"/>
        <end position="182"/>
    </location>
</feature>
<feature type="region of interest" description="Disordered" evidence="1">
    <location>
        <begin position="43"/>
        <end position="74"/>
    </location>
</feature>
<sequence>VRMEFGDEGGMEIKSNTKSSKGKRRHRKRFTLKDLRTYEADMDAGDTSEYWDDDEDSKNDSEPVSDAESITSFQEEKDNCKNRLVFLKDKDNMNVFDDASLEIQENVMATLVAQAEKARSLCESGKPRRRRKNSSQRNNYQHALSHSNDRSHIIRTNVSDLNPLHLRKRKARKSSKKSKKNRQTLQKLNNKETNYVTLHSARVILKSLETTQELLKAKFGHCYAEANSEPRRFVINITEDVQNLLCTYRNVEQNAMYTSYLVFIFDGVYDEDMDTYKVIFNSNICRETLTISENIPFEETTFEEIMNRVASTLLDMKQE</sequence>
<feature type="non-terminal residue" evidence="2">
    <location>
        <position position="319"/>
    </location>
</feature>
<evidence type="ECO:0000256" key="1">
    <source>
        <dbReference type="SAM" id="MobiDB-lite"/>
    </source>
</evidence>
<evidence type="ECO:0000313" key="2">
    <source>
        <dbReference type="EMBL" id="CEK69704.1"/>
    </source>
</evidence>
<feature type="compositionally biased region" description="Acidic residues" evidence="1">
    <location>
        <begin position="1"/>
        <end position="10"/>
    </location>
</feature>
<name>A0A0B6ZM24_9EUPU</name>
<accession>A0A0B6ZM24</accession>
<dbReference type="EMBL" id="HACG01022839">
    <property type="protein sequence ID" value="CEK69704.1"/>
    <property type="molecule type" value="Transcribed_RNA"/>
</dbReference>
<feature type="compositionally biased region" description="Acidic residues" evidence="1">
    <location>
        <begin position="43"/>
        <end position="57"/>
    </location>
</feature>
<protein>
    <submittedName>
        <fullName evidence="2">Uncharacterized protein</fullName>
    </submittedName>
</protein>
<feature type="region of interest" description="Disordered" evidence="1">
    <location>
        <begin position="1"/>
        <end position="28"/>
    </location>
</feature>
<dbReference type="AlphaFoldDB" id="A0A0B6ZM24"/>
<proteinExistence type="predicted"/>
<reference evidence="2" key="1">
    <citation type="submission" date="2014-12" db="EMBL/GenBank/DDBJ databases">
        <title>Insight into the proteome of Arion vulgaris.</title>
        <authorList>
            <person name="Aradska J."/>
            <person name="Bulat T."/>
            <person name="Smidak R."/>
            <person name="Sarate P."/>
            <person name="Gangsoo J."/>
            <person name="Sialana F."/>
            <person name="Bilban M."/>
            <person name="Lubec G."/>
        </authorList>
    </citation>
    <scope>NUCLEOTIDE SEQUENCE</scope>
    <source>
        <tissue evidence="2">Skin</tissue>
    </source>
</reference>
<organism evidence="2">
    <name type="scientific">Arion vulgaris</name>
    <dbReference type="NCBI Taxonomy" id="1028688"/>
    <lineage>
        <taxon>Eukaryota</taxon>
        <taxon>Metazoa</taxon>
        <taxon>Spiralia</taxon>
        <taxon>Lophotrochozoa</taxon>
        <taxon>Mollusca</taxon>
        <taxon>Gastropoda</taxon>
        <taxon>Heterobranchia</taxon>
        <taxon>Euthyneura</taxon>
        <taxon>Panpulmonata</taxon>
        <taxon>Eupulmonata</taxon>
        <taxon>Stylommatophora</taxon>
        <taxon>Helicina</taxon>
        <taxon>Arionoidea</taxon>
        <taxon>Arionidae</taxon>
        <taxon>Arion</taxon>
    </lineage>
</organism>
<gene>
    <name evidence="2" type="primary">ORF71274</name>
</gene>
<feature type="non-terminal residue" evidence="2">
    <location>
        <position position="1"/>
    </location>
</feature>